<evidence type="ECO:0000313" key="2">
    <source>
        <dbReference type="Proteomes" id="UP000005092"/>
    </source>
</evidence>
<dbReference type="EMBL" id="JH719381">
    <property type="protein sequence ID" value="EJB07187.1"/>
    <property type="molecule type" value="Genomic_DNA"/>
</dbReference>
<dbReference type="RefSeq" id="WP_003592737.1">
    <property type="nucleotide sequence ID" value="NZ_JH719381.1"/>
</dbReference>
<evidence type="ECO:0000313" key="1">
    <source>
        <dbReference type="EMBL" id="EJB07187.1"/>
    </source>
</evidence>
<reference evidence="1 2" key="1">
    <citation type="submission" date="2012-02" db="EMBL/GenBank/DDBJ databases">
        <title>Improved High-Quality Draft Sequence of Rhizobium leguminosarum bv. trifolii WSM597.</title>
        <authorList>
            <consortium name="US DOE Joint Genome Institute"/>
            <person name="Lucas S."/>
            <person name="Han J."/>
            <person name="Lapidus A."/>
            <person name="Cheng J.-F."/>
            <person name="Goodwin L."/>
            <person name="Pitluck S."/>
            <person name="Peters L."/>
            <person name="Ovchinnikova G."/>
            <person name="Held B."/>
            <person name="Detter J.C."/>
            <person name="Han C."/>
            <person name="Tapia R."/>
            <person name="Land M."/>
            <person name="Hauser L."/>
            <person name="Kyrpides N."/>
            <person name="Ivanova N."/>
            <person name="Pagani I."/>
            <person name="Brau L."/>
            <person name="Yates R."/>
            <person name="O'Hara G."/>
            <person name="Rui T."/>
            <person name="Howieson J."/>
            <person name="Reeve W."/>
            <person name="Woyke T."/>
        </authorList>
    </citation>
    <scope>NUCLEOTIDE SEQUENCE [LARGE SCALE GENOMIC DNA]</scope>
    <source>
        <strain evidence="1 2">WSM597</strain>
    </source>
</reference>
<dbReference type="AlphaFoldDB" id="I9NK94"/>
<dbReference type="Proteomes" id="UP000005092">
    <property type="component" value="Unassembled WGS sequence"/>
</dbReference>
<name>I9NK94_RHILT</name>
<protein>
    <submittedName>
        <fullName evidence="1">Uncharacterized protein</fullName>
    </submittedName>
</protein>
<organism evidence="1 2">
    <name type="scientific">Rhizobium leguminosarum bv. trifolii WSM597</name>
    <dbReference type="NCBI Taxonomy" id="754764"/>
    <lineage>
        <taxon>Bacteria</taxon>
        <taxon>Pseudomonadati</taxon>
        <taxon>Pseudomonadota</taxon>
        <taxon>Alphaproteobacteria</taxon>
        <taxon>Hyphomicrobiales</taxon>
        <taxon>Rhizobiaceae</taxon>
        <taxon>Rhizobium/Agrobacterium group</taxon>
        <taxon>Rhizobium</taxon>
    </lineage>
</organism>
<proteinExistence type="predicted"/>
<gene>
    <name evidence="1" type="ORF">Rleg9DRAFT_6191</name>
</gene>
<dbReference type="HOGENOM" id="CLU_828671_0_0_5"/>
<accession>I9NK94</accession>
<sequence length="335" mass="36074">MTSLFYQIIVRNLSPKTQYFYVFQKQAAFPPATPPAILTSSHGCQSVGNYASPGGQINFGLDKQVYAGALSTMQSMPSSELIALIALDATTRSVVTSTTAARVITLTTGSGSRRTMSFIAPTPNAVMNCIPRQIFFVKMGYSRWEAWWLMTRVMRHAAISPPAMRPTPPTELFRRQEVHRPRNPSPTTLQQAINPANERNIEMLRTTLKFAGRTALGKITGGLVVAALSLLATALPAAAQFAFSPDCRNHQPIAVAPPQDAILFTKQPAPHPNGTASIFAINGLDTYVIPQGSNSCIVAAPYANGDYCFIARNDNTIDGVGFAAIRNPGGLTACQ</sequence>